<dbReference type="AlphaFoldDB" id="A0A7W8EH79"/>
<organism evidence="2 3">
    <name type="scientific">Nonomuraea endophytica</name>
    <dbReference type="NCBI Taxonomy" id="714136"/>
    <lineage>
        <taxon>Bacteria</taxon>
        <taxon>Bacillati</taxon>
        <taxon>Actinomycetota</taxon>
        <taxon>Actinomycetes</taxon>
        <taxon>Streptosporangiales</taxon>
        <taxon>Streptosporangiaceae</taxon>
        <taxon>Nonomuraea</taxon>
    </lineage>
</organism>
<dbReference type="PANTHER" id="PTHR46438:SF2">
    <property type="entry name" value="ALPHA_BETA-HYDROLASES SUPERFAMILY PROTEIN"/>
    <property type="match status" value="1"/>
</dbReference>
<dbReference type="GO" id="GO:0003824">
    <property type="term" value="F:catalytic activity"/>
    <property type="evidence" value="ECO:0007669"/>
    <property type="project" value="UniProtKB-ARBA"/>
</dbReference>
<dbReference type="InterPro" id="IPR029058">
    <property type="entry name" value="AB_hydrolase_fold"/>
</dbReference>
<dbReference type="SUPFAM" id="SSF53474">
    <property type="entry name" value="alpha/beta-Hydrolases"/>
    <property type="match status" value="1"/>
</dbReference>
<dbReference type="Pfam" id="PF00561">
    <property type="entry name" value="Abhydrolase_1"/>
    <property type="match status" value="1"/>
</dbReference>
<dbReference type="PRINTS" id="PR00111">
    <property type="entry name" value="ABHYDROLASE"/>
</dbReference>
<sequence>MTGYRNPFVGQSDPLPPALARAGFKQEFATFDGTVISYVQGPETGMPLLLVPGQMSLWSSYRRVMPELSRRFTVFAVDVRGHGNSSWTPGDYSWDSAGCDLARLLREVIGRPAIVSGNSSGGVLALWCASRTPEEVAAIVLEDPPIFSAEMPRFRDRDRWVYGSLAHAVSVLGDLDPRRVAGIYRQEIPVSETRSVRMPERLVGLLDRLIARHRRRRPGRPASLGVRWLPRSLEEMVRAASMFDPDFAQAFLDGRFYGDFSHEAALRSTTCPVLLLHANWNRYDNHGLVGAMDDDDARRVRELAPQTVYRRIDARHVIHGDKPHAFSRALTDFAATLTGEAPKSSGRSHA</sequence>
<dbReference type="EMBL" id="JACHIN010000006">
    <property type="protein sequence ID" value="MBB5079181.1"/>
    <property type="molecule type" value="Genomic_DNA"/>
</dbReference>
<dbReference type="Gene3D" id="3.40.50.1820">
    <property type="entry name" value="alpha/beta hydrolase"/>
    <property type="match status" value="1"/>
</dbReference>
<accession>A0A7W8EH79</accession>
<feature type="domain" description="AB hydrolase-1" evidence="1">
    <location>
        <begin position="47"/>
        <end position="323"/>
    </location>
</feature>
<dbReference type="InterPro" id="IPR000073">
    <property type="entry name" value="AB_hydrolase_1"/>
</dbReference>
<dbReference type="Proteomes" id="UP000568380">
    <property type="component" value="Unassembled WGS sequence"/>
</dbReference>
<proteinExistence type="predicted"/>
<protein>
    <submittedName>
        <fullName evidence="2">Pimeloyl-ACP methyl ester carboxylesterase</fullName>
    </submittedName>
</protein>
<evidence type="ECO:0000259" key="1">
    <source>
        <dbReference type="Pfam" id="PF00561"/>
    </source>
</evidence>
<evidence type="ECO:0000313" key="3">
    <source>
        <dbReference type="Proteomes" id="UP000568380"/>
    </source>
</evidence>
<gene>
    <name evidence="2" type="ORF">HNR40_004667</name>
</gene>
<dbReference type="PANTHER" id="PTHR46438">
    <property type="entry name" value="ALPHA/BETA-HYDROLASES SUPERFAMILY PROTEIN"/>
    <property type="match status" value="1"/>
</dbReference>
<name>A0A7W8EH79_9ACTN</name>
<keyword evidence="3" id="KW-1185">Reference proteome</keyword>
<comment type="caution">
    <text evidence="2">The sequence shown here is derived from an EMBL/GenBank/DDBJ whole genome shotgun (WGS) entry which is preliminary data.</text>
</comment>
<reference evidence="2 3" key="1">
    <citation type="submission" date="2020-08" db="EMBL/GenBank/DDBJ databases">
        <title>Genomic Encyclopedia of Type Strains, Phase IV (KMG-IV): sequencing the most valuable type-strain genomes for metagenomic binning, comparative biology and taxonomic classification.</title>
        <authorList>
            <person name="Goeker M."/>
        </authorList>
    </citation>
    <scope>NUCLEOTIDE SEQUENCE [LARGE SCALE GENOMIC DNA]</scope>
    <source>
        <strain evidence="2 3">DSM 45385</strain>
    </source>
</reference>
<dbReference type="ESTHER" id="9actn-a0a7w8eh79">
    <property type="family name" value="Zearalenone-hydrolase-fam2"/>
</dbReference>
<evidence type="ECO:0000313" key="2">
    <source>
        <dbReference type="EMBL" id="MBB5079181.1"/>
    </source>
</evidence>
<dbReference type="RefSeq" id="WP_184964616.1">
    <property type="nucleotide sequence ID" value="NZ_JACHIN010000006.1"/>
</dbReference>